<feature type="compositionally biased region" description="Low complexity" evidence="1">
    <location>
        <begin position="31"/>
        <end position="100"/>
    </location>
</feature>
<dbReference type="InterPro" id="IPR001119">
    <property type="entry name" value="SLH_dom"/>
</dbReference>
<evidence type="ECO:0000259" key="3">
    <source>
        <dbReference type="PROSITE" id="PS51272"/>
    </source>
</evidence>
<feature type="compositionally biased region" description="Gly residues" evidence="1">
    <location>
        <begin position="610"/>
        <end position="619"/>
    </location>
</feature>
<feature type="region of interest" description="Disordered" evidence="1">
    <location>
        <begin position="29"/>
        <end position="105"/>
    </location>
</feature>
<evidence type="ECO:0000313" key="4">
    <source>
        <dbReference type="EMBL" id="SCY82694.1"/>
    </source>
</evidence>
<gene>
    <name evidence="4" type="ORF">SAMN05720606_11021</name>
</gene>
<dbReference type="Pfam" id="PF00395">
    <property type="entry name" value="SLH"/>
    <property type="match status" value="3"/>
</dbReference>
<dbReference type="RefSeq" id="WP_167375741.1">
    <property type="nucleotide sequence ID" value="NZ_FMVM01000010.1"/>
</dbReference>
<protein>
    <submittedName>
        <fullName evidence="4">S-layer homology domain-containing protein</fullName>
    </submittedName>
</protein>
<feature type="domain" description="SLH" evidence="3">
    <location>
        <begin position="915"/>
        <end position="978"/>
    </location>
</feature>
<reference evidence="5" key="1">
    <citation type="submission" date="2016-10" db="EMBL/GenBank/DDBJ databases">
        <authorList>
            <person name="Varghese N."/>
            <person name="Submissions S."/>
        </authorList>
    </citation>
    <scope>NUCLEOTIDE SEQUENCE [LARGE SCALE GENOMIC DNA]</scope>
    <source>
        <strain evidence="5">BL9</strain>
    </source>
</reference>
<feature type="signal peptide" evidence="2">
    <location>
        <begin position="1"/>
        <end position="28"/>
    </location>
</feature>
<sequence>MGKIRKSFTVLIVSLMLLQGALTGVVSAGASPEENNSTSNTSTNPPIENDSSDSTTNTSTSNNNEVSNNINNTEENNNNSSSSTTEGTGSNNNSNSSNEEQNPLDPLNLAKRNQEVAAVLAALQDPKLGIQLPEDFNLWTNDEKESVAEFVTLINGAKDYVSKDQVQYILDMAIEPRNLFVSKDLTDIEQRITAYFGKFTNLPVVFSENMDISIQDVYKIGKKYSDLSSIDKKIYAYRIAFYTKRDGISPSEYSNQLSATLSTYYPINSTTNKTNMYNALVRLRLMQKESTLYNNDPNTVETMMPFSLNLDKIDTLNYSTYRELAQWMIDKRPAEGYVNYQAIQKTFNRFFNPITDPLEELNEDRASKTEAEILEIIESPEWLQLPEGFENLHPEKQLIVARAVKSFIPEKNNYESKDQVQFAVEIGYKGLMVYLQTDTASFNQHLESLYTHLSNVPQYTTSDQFEYIHELGQKYLSLSSIDEKLLLYIDRRLTKDDDALKNDSYGFLLYMLMNYVPINNPDGTGRTVEALKYLYYVQQYTEKLDPSQKFPLDFSKMSGFADDEVKMGQLAQWMLGKKTVEGYQSYEEIQKAFNSYFSPVINPTDPNSSTGGGNTGGGSNAPVTSTPAPTTKQEQIVVDVNGVNGTNLTKTPITRTTETNGTVKDLVKMTDAIAKESVEKAKQLGSNTARIVIPDTKDAVSETRVEVPKTAVKDLSDGSMKLEISTENAVISIPTKSIAGFDQDLYFRVVPLKKESERKDLEERAKKEQVIQQVAPNTNVRVLARPVEIETNMQSREVTLTLPLGNSLPTDATARQQILDNLAVYIEHSDGTKELIQGKLVKLANNSEGIEFTVNKFSTFTLVVVDGLKASQKTNQPYIQGFGADFRPDAFVTRAQMAAMLARNLPGETATATAAGTTFADVAATHWATSEIQKAQAAGIMNGLSDTAFAPEGSITRAQMATIAYRWLQKQQTNTVTTTDTTGTAPEATSFTDVAADLWAADAIAYVQSTGLMTGYNDGTFKPDSKLTRAEAVKVLNVLFKRTPLTGVATPSFSDVPATHWAYADIEAAAQK</sequence>
<evidence type="ECO:0000256" key="2">
    <source>
        <dbReference type="SAM" id="SignalP"/>
    </source>
</evidence>
<organism evidence="4 5">
    <name type="scientific">Paenibacillus polysaccharolyticus</name>
    <dbReference type="NCBI Taxonomy" id="582692"/>
    <lineage>
        <taxon>Bacteria</taxon>
        <taxon>Bacillati</taxon>
        <taxon>Bacillota</taxon>
        <taxon>Bacilli</taxon>
        <taxon>Bacillales</taxon>
        <taxon>Paenibacillaceae</taxon>
        <taxon>Paenibacillus</taxon>
    </lineage>
</organism>
<name>A0A1G5J3D5_9BACL</name>
<dbReference type="STRING" id="582692.SAMN05720606_11021"/>
<accession>A0A1G5J3D5</accession>
<feature type="chain" id="PRO_5039464811" evidence="2">
    <location>
        <begin position="29"/>
        <end position="1072"/>
    </location>
</feature>
<dbReference type="Proteomes" id="UP000198538">
    <property type="component" value="Unassembled WGS sequence"/>
</dbReference>
<dbReference type="EMBL" id="FMVM01000010">
    <property type="protein sequence ID" value="SCY82694.1"/>
    <property type="molecule type" value="Genomic_DNA"/>
</dbReference>
<dbReference type="PROSITE" id="PS51272">
    <property type="entry name" value="SLH"/>
    <property type="match status" value="2"/>
</dbReference>
<keyword evidence="5" id="KW-1185">Reference proteome</keyword>
<dbReference type="AlphaFoldDB" id="A0A1G5J3D5"/>
<keyword evidence="2" id="KW-0732">Signal</keyword>
<feature type="domain" description="SLH" evidence="3">
    <location>
        <begin position="987"/>
        <end position="1050"/>
    </location>
</feature>
<dbReference type="PANTHER" id="PTHR43308">
    <property type="entry name" value="OUTER MEMBRANE PROTEIN ALPHA-RELATED"/>
    <property type="match status" value="1"/>
</dbReference>
<feature type="compositionally biased region" description="Polar residues" evidence="1">
    <location>
        <begin position="621"/>
        <end position="630"/>
    </location>
</feature>
<proteinExistence type="predicted"/>
<evidence type="ECO:0000256" key="1">
    <source>
        <dbReference type="SAM" id="MobiDB-lite"/>
    </source>
</evidence>
<dbReference type="InterPro" id="IPR051465">
    <property type="entry name" value="Cell_Envelope_Struct_Comp"/>
</dbReference>
<evidence type="ECO:0000313" key="5">
    <source>
        <dbReference type="Proteomes" id="UP000198538"/>
    </source>
</evidence>
<feature type="region of interest" description="Disordered" evidence="1">
    <location>
        <begin position="600"/>
        <end position="630"/>
    </location>
</feature>